<evidence type="ECO:0000256" key="7">
    <source>
        <dbReference type="SAM" id="Phobius"/>
    </source>
</evidence>
<evidence type="ECO:0000256" key="3">
    <source>
        <dbReference type="ARBA" id="ARBA00022692"/>
    </source>
</evidence>
<evidence type="ECO:0000313" key="8">
    <source>
        <dbReference type="EMBL" id="JAC65997.1"/>
    </source>
</evidence>
<dbReference type="GO" id="GO:0005886">
    <property type="term" value="C:plasma membrane"/>
    <property type="evidence" value="ECO:0007669"/>
    <property type="project" value="TreeGrafter"/>
</dbReference>
<keyword evidence="3 7" id="KW-0812">Transmembrane</keyword>
<comment type="subcellular location">
    <subcellularLocation>
        <location evidence="1">Membrane</location>
        <topology evidence="1">Multi-pass membrane protein</topology>
    </subcellularLocation>
</comment>
<evidence type="ECO:0000256" key="2">
    <source>
        <dbReference type="ARBA" id="ARBA00010125"/>
    </source>
</evidence>
<feature type="compositionally biased region" description="Low complexity" evidence="6">
    <location>
        <begin position="7"/>
        <end position="20"/>
    </location>
</feature>
<reference evidence="8" key="1">
    <citation type="submission" date="2014-05" db="EMBL/GenBank/DDBJ databases">
        <title>The transcriptome of the halophilic microalga Tetraselmis sp. GSL018 isolated from the Great Salt Lake, Utah.</title>
        <authorList>
            <person name="Jinkerson R.E."/>
            <person name="D'Adamo S."/>
            <person name="Posewitz M.C."/>
        </authorList>
    </citation>
    <scope>NUCLEOTIDE SEQUENCE</scope>
    <source>
        <strain evidence="8">GSL018</strain>
    </source>
</reference>
<dbReference type="PANTHER" id="PTHR15876:SF8">
    <property type="entry name" value="TRANSMEMBRANE PROTEIN ADIPOCYTE-ASSOCIATED 1"/>
    <property type="match status" value="1"/>
</dbReference>
<evidence type="ECO:0000256" key="4">
    <source>
        <dbReference type="ARBA" id="ARBA00022989"/>
    </source>
</evidence>
<proteinExistence type="inferred from homology"/>
<feature type="transmembrane region" description="Helical" evidence="7">
    <location>
        <begin position="190"/>
        <end position="213"/>
    </location>
</feature>
<feature type="region of interest" description="Disordered" evidence="6">
    <location>
        <begin position="1"/>
        <end position="20"/>
    </location>
</feature>
<dbReference type="InterPro" id="IPR018781">
    <property type="entry name" value="TPRA1/CAND2/CAND8"/>
</dbReference>
<evidence type="ECO:0000256" key="1">
    <source>
        <dbReference type="ARBA" id="ARBA00004141"/>
    </source>
</evidence>
<keyword evidence="4 7" id="KW-1133">Transmembrane helix</keyword>
<comment type="similarity">
    <text evidence="2">Belongs to the UPF0359 family.</text>
</comment>
<keyword evidence="5 7" id="KW-0472">Membrane</keyword>
<feature type="transmembrane region" description="Helical" evidence="7">
    <location>
        <begin position="36"/>
        <end position="55"/>
    </location>
</feature>
<sequence length="310" mass="35124">MDLSVFTGNSTGGNSTSESSSICIDFNSPHDRVGTIIHDIAYGIPVVFFMVYLGFKLRRSLRKLQRAQSQIMTTYYAFLWGVSILSMMRCLSEIMLTIEKHPTIWNLLWLLTRSGLVLLEVSVVVFLLQGYLTSGREALFGTLVVSAAVAAVDLLIKSVLIFGAHVPLFLFGTDAQGEWSVEVDMRWGKWGFWLLHSLCFLIVYCGILVLPYTKWRDCLPAKLSFYRYVAVLAMLNLISCLGALLLTCGVVNGYCVYGVASYVYQSFYPPLLYVTFLSEFFHDDDLDLDLMYYSEMKDAGYFDEYAEDIY</sequence>
<feature type="transmembrane region" description="Helical" evidence="7">
    <location>
        <begin position="75"/>
        <end position="98"/>
    </location>
</feature>
<organism evidence="8">
    <name type="scientific">Tetraselmis sp. GSL018</name>
    <dbReference type="NCBI Taxonomy" id="582737"/>
    <lineage>
        <taxon>Eukaryota</taxon>
        <taxon>Viridiplantae</taxon>
        <taxon>Chlorophyta</taxon>
        <taxon>core chlorophytes</taxon>
        <taxon>Chlorodendrophyceae</taxon>
        <taxon>Chlorodendrales</taxon>
        <taxon>Chlorodendraceae</taxon>
        <taxon>Tetraselmis</taxon>
    </lineage>
</organism>
<feature type="transmembrane region" description="Helical" evidence="7">
    <location>
        <begin position="104"/>
        <end position="128"/>
    </location>
</feature>
<dbReference type="Pfam" id="PF10160">
    <property type="entry name" value="Tmemb_40"/>
    <property type="match status" value="1"/>
</dbReference>
<gene>
    <name evidence="8" type="ORF">TSPGSL018_14736</name>
</gene>
<dbReference type="EMBL" id="GBEZ01020693">
    <property type="protein sequence ID" value="JAC65997.1"/>
    <property type="molecule type" value="Transcribed_RNA"/>
</dbReference>
<evidence type="ECO:0000256" key="5">
    <source>
        <dbReference type="ARBA" id="ARBA00023136"/>
    </source>
</evidence>
<evidence type="ECO:0008006" key="9">
    <source>
        <dbReference type="Google" id="ProtNLM"/>
    </source>
</evidence>
<name>A0A061QZ92_9CHLO</name>
<dbReference type="AlphaFoldDB" id="A0A061QZ92"/>
<feature type="transmembrane region" description="Helical" evidence="7">
    <location>
        <begin position="140"/>
        <end position="170"/>
    </location>
</feature>
<evidence type="ECO:0000256" key="6">
    <source>
        <dbReference type="SAM" id="MobiDB-lite"/>
    </source>
</evidence>
<protein>
    <recommendedName>
        <fullName evidence="9">Transmembrane protein adipocyte-associated 1</fullName>
    </recommendedName>
</protein>
<accession>A0A061QZ92</accession>
<feature type="transmembrane region" description="Helical" evidence="7">
    <location>
        <begin position="225"/>
        <end position="246"/>
    </location>
</feature>
<dbReference type="GO" id="GO:0004930">
    <property type="term" value="F:G protein-coupled receptor activity"/>
    <property type="evidence" value="ECO:0007669"/>
    <property type="project" value="TreeGrafter"/>
</dbReference>
<dbReference type="PANTHER" id="PTHR15876">
    <property type="entry name" value="TRANSMEMBRANE PROTEIN ADIPOCYTE-ASSOCIATED 1"/>
    <property type="match status" value="1"/>
</dbReference>